<dbReference type="PANTHER" id="PTHR43126:SF1">
    <property type="entry name" value="D-ALANYL-D-ALANINE DIPEPTIDASE"/>
    <property type="match status" value="1"/>
</dbReference>
<keyword evidence="7 9" id="KW-0482">Metalloprotease</keyword>
<evidence type="ECO:0000256" key="5">
    <source>
        <dbReference type="ARBA" id="ARBA00022833"/>
    </source>
</evidence>
<reference evidence="11 12" key="1">
    <citation type="submission" date="2020-04" db="EMBL/GenBank/DDBJ databases">
        <title>Flammeovirga sp. SR4, a novel species isolated from seawater.</title>
        <authorList>
            <person name="Wang X."/>
        </authorList>
    </citation>
    <scope>NUCLEOTIDE SEQUENCE [LARGE SCALE GENOMIC DNA]</scope>
    <source>
        <strain evidence="11 12">ATCC 23126</strain>
    </source>
</reference>
<evidence type="ECO:0000256" key="8">
    <source>
        <dbReference type="ARBA" id="ARBA00023316"/>
    </source>
</evidence>
<dbReference type="AlphaFoldDB" id="A0A7X9P1L8"/>
<evidence type="ECO:0000256" key="7">
    <source>
        <dbReference type="ARBA" id="ARBA00023049"/>
    </source>
</evidence>
<dbReference type="EC" id="3.4.13.22" evidence="9 10"/>
<name>A0A7X9P1L8_9BACT</name>
<evidence type="ECO:0000256" key="3">
    <source>
        <dbReference type="ARBA" id="ARBA00022723"/>
    </source>
</evidence>
<dbReference type="PANTHER" id="PTHR43126">
    <property type="entry name" value="D-ALANYL-D-ALANINE DIPEPTIDASE"/>
    <property type="match status" value="1"/>
</dbReference>
<feature type="binding site" evidence="9">
    <location>
        <position position="181"/>
    </location>
    <ligand>
        <name>Zn(2+)</name>
        <dbReference type="ChEBI" id="CHEBI:29105"/>
        <note>catalytic</note>
    </ligand>
</feature>
<evidence type="ECO:0000256" key="1">
    <source>
        <dbReference type="ARBA" id="ARBA00001362"/>
    </source>
</evidence>
<evidence type="ECO:0000256" key="4">
    <source>
        <dbReference type="ARBA" id="ARBA00022801"/>
    </source>
</evidence>
<dbReference type="Proteomes" id="UP000576082">
    <property type="component" value="Unassembled WGS sequence"/>
</dbReference>
<accession>A0A7X9P1L8</accession>
<dbReference type="InterPro" id="IPR009045">
    <property type="entry name" value="Zn_M74/Hedgehog-like"/>
</dbReference>
<keyword evidence="8 10" id="KW-0961">Cell wall biogenesis/degradation</keyword>
<keyword evidence="3 9" id="KW-0479">Metal-binding</keyword>
<proteinExistence type="inferred from homology"/>
<gene>
    <name evidence="11" type="ORF">HHU12_01955</name>
</gene>
<keyword evidence="12" id="KW-1185">Reference proteome</keyword>
<comment type="caution">
    <text evidence="11">The sequence shown here is derived from an EMBL/GenBank/DDBJ whole genome shotgun (WGS) entry which is preliminary data.</text>
</comment>
<feature type="binding site" evidence="9">
    <location>
        <position position="121"/>
    </location>
    <ligand>
        <name>Zn(2+)</name>
        <dbReference type="ChEBI" id="CHEBI:29105"/>
        <note>catalytic</note>
    </ligand>
</feature>
<dbReference type="GO" id="GO:0008237">
    <property type="term" value="F:metallopeptidase activity"/>
    <property type="evidence" value="ECO:0007669"/>
    <property type="project" value="UniProtKB-KW"/>
</dbReference>
<comment type="catalytic activity">
    <reaction evidence="1 9 10">
        <text>D-alanyl-D-alanine + H2O = 2 D-alanine</text>
        <dbReference type="Rhea" id="RHEA:20661"/>
        <dbReference type="ChEBI" id="CHEBI:15377"/>
        <dbReference type="ChEBI" id="CHEBI:57416"/>
        <dbReference type="ChEBI" id="CHEBI:57822"/>
        <dbReference type="EC" id="3.4.13.22"/>
    </reaction>
</comment>
<comment type="function">
    <text evidence="9 10">Catalyzes hydrolysis of the D-alanyl-D-alanine dipeptide.</text>
</comment>
<keyword evidence="2 9" id="KW-0645">Protease</keyword>
<feature type="binding site" evidence="9">
    <location>
        <position position="114"/>
    </location>
    <ligand>
        <name>Zn(2+)</name>
        <dbReference type="ChEBI" id="CHEBI:29105"/>
        <note>catalytic</note>
    </ligand>
</feature>
<sequence length="199" mass="23645">MIKKKIAQDKYWQSIADLSDSSFVELIKLDSMFVLDIRYATSNNFTKKVLYPCPKAMLRKKVALQLIKVQHELLKKGYRLKLFDCYRPLSVQWKMWNVYPDRRYVADPRKGSWHNRGSAVDLTLCTMDGKQVEMGTPYDFFGKEAWPAYQDLPPKVLEHRRLLADTMWKHGFGPTSTEWWHYSYRFMNFEVSDHSLECE</sequence>
<dbReference type="Gene3D" id="3.30.1380.10">
    <property type="match status" value="1"/>
</dbReference>
<dbReference type="SUPFAM" id="SSF55166">
    <property type="entry name" value="Hedgehog/DD-peptidase"/>
    <property type="match status" value="1"/>
</dbReference>
<dbReference type="GO" id="GO:0008270">
    <property type="term" value="F:zinc ion binding"/>
    <property type="evidence" value="ECO:0007669"/>
    <property type="project" value="UniProtKB-UniRule"/>
</dbReference>
<evidence type="ECO:0000256" key="10">
    <source>
        <dbReference type="PIRNR" id="PIRNR026671"/>
    </source>
</evidence>
<evidence type="ECO:0000256" key="6">
    <source>
        <dbReference type="ARBA" id="ARBA00022997"/>
    </source>
</evidence>
<organism evidence="11 12">
    <name type="scientific">Flammeovirga aprica JL-4</name>
    <dbReference type="NCBI Taxonomy" id="694437"/>
    <lineage>
        <taxon>Bacteria</taxon>
        <taxon>Pseudomonadati</taxon>
        <taxon>Bacteroidota</taxon>
        <taxon>Cytophagia</taxon>
        <taxon>Cytophagales</taxon>
        <taxon>Flammeovirgaceae</taxon>
        <taxon>Flammeovirga</taxon>
    </lineage>
</organism>
<evidence type="ECO:0000256" key="9">
    <source>
        <dbReference type="HAMAP-Rule" id="MF_01924"/>
    </source>
</evidence>
<evidence type="ECO:0000313" key="11">
    <source>
        <dbReference type="EMBL" id="NME66717.1"/>
    </source>
</evidence>
<dbReference type="GO" id="GO:0006508">
    <property type="term" value="P:proteolysis"/>
    <property type="evidence" value="ECO:0007669"/>
    <property type="project" value="UniProtKB-KW"/>
</dbReference>
<dbReference type="HAMAP" id="MF_01924">
    <property type="entry name" value="A_A_dipeptidase"/>
    <property type="match status" value="1"/>
</dbReference>
<keyword evidence="6 9" id="KW-0224">Dipeptidase</keyword>
<evidence type="ECO:0000313" key="12">
    <source>
        <dbReference type="Proteomes" id="UP000576082"/>
    </source>
</evidence>
<dbReference type="GO" id="GO:0071555">
    <property type="term" value="P:cell wall organization"/>
    <property type="evidence" value="ECO:0007669"/>
    <property type="project" value="UniProtKB-KW"/>
</dbReference>
<evidence type="ECO:0000256" key="2">
    <source>
        <dbReference type="ARBA" id="ARBA00022670"/>
    </source>
</evidence>
<keyword evidence="4 9" id="KW-0378">Hydrolase</keyword>
<dbReference type="InterPro" id="IPR000755">
    <property type="entry name" value="A_A_dipeptidase"/>
</dbReference>
<dbReference type="GO" id="GO:0160237">
    <property type="term" value="F:D-Ala-D-Ala dipeptidase activity"/>
    <property type="evidence" value="ECO:0007669"/>
    <property type="project" value="UniProtKB-EC"/>
</dbReference>
<dbReference type="Pfam" id="PF01427">
    <property type="entry name" value="Peptidase_M15"/>
    <property type="match status" value="1"/>
</dbReference>
<dbReference type="PIRSF" id="PIRSF026671">
    <property type="entry name" value="AA_dipeptidase"/>
    <property type="match status" value="1"/>
</dbReference>
<keyword evidence="5 9" id="KW-0862">Zinc</keyword>
<dbReference type="CDD" id="cd14840">
    <property type="entry name" value="D-Ala-D-Ala_dipeptidase_Aad"/>
    <property type="match status" value="1"/>
</dbReference>
<protein>
    <recommendedName>
        <fullName evidence="9 10">D-alanyl-D-alanine dipeptidase</fullName>
        <shortName evidence="9 10">D-Ala-D-Ala dipeptidase</shortName>
        <ecNumber evidence="9 10">3.4.13.22</ecNumber>
    </recommendedName>
</protein>
<feature type="site" description="Transition state stabilizer" evidence="9">
    <location>
        <position position="87"/>
    </location>
</feature>
<comment type="cofactor">
    <cofactor evidence="9">
        <name>Zn(2+)</name>
        <dbReference type="ChEBI" id="CHEBI:29105"/>
    </cofactor>
    <text evidence="9">Binds 1 zinc ion per subunit.</text>
</comment>
<feature type="active site" description="Proton donor/acceptor" evidence="9">
    <location>
        <position position="178"/>
    </location>
</feature>
<dbReference type="EMBL" id="JABANE010000003">
    <property type="protein sequence ID" value="NME66717.1"/>
    <property type="molecule type" value="Genomic_DNA"/>
</dbReference>
<comment type="similarity">
    <text evidence="9 10">Belongs to the peptidase M15D family.</text>
</comment>